<accession>A0AAE6WW01</accession>
<reference evidence="1 2" key="1">
    <citation type="submission" date="2019-09" db="EMBL/GenBank/DDBJ databases">
        <title>Non-baumannii Acinetobacter spp. carrying blaNDM-1 isolated in China.</title>
        <authorList>
            <person name="Cui C."/>
            <person name="Chen C."/>
            <person name="Sun J."/>
            <person name="Liu Y."/>
        </authorList>
    </citation>
    <scope>NUCLEOTIDE SEQUENCE [LARGE SCALE GENOMIC DNA]</scope>
    <source>
        <strain evidence="1 2">HZE23-1</strain>
    </source>
</reference>
<dbReference type="EMBL" id="CP044463">
    <property type="protein sequence ID" value="QIC67523.1"/>
    <property type="molecule type" value="Genomic_DNA"/>
</dbReference>
<dbReference type="RefSeq" id="WP_163171506.1">
    <property type="nucleotide sequence ID" value="NZ_CP044463.1"/>
</dbReference>
<proteinExistence type="predicted"/>
<gene>
    <name evidence="1" type="ORF">FSC10_09090</name>
</gene>
<sequence length="79" mass="9208">MTNQSNLEKVMAIHAEMLQTNHYCYFELAYTRYTDWMVWICSNAREQDPNRKILLQGQGCTPEEACVDALNKYEGQAND</sequence>
<dbReference type="AlphaFoldDB" id="A0AAE6WW01"/>
<protein>
    <submittedName>
        <fullName evidence="1">Uncharacterized protein</fullName>
    </submittedName>
</protein>
<evidence type="ECO:0000313" key="1">
    <source>
        <dbReference type="EMBL" id="QIC67523.1"/>
    </source>
</evidence>
<evidence type="ECO:0000313" key="2">
    <source>
        <dbReference type="Proteomes" id="UP000503505"/>
    </source>
</evidence>
<name>A0AAE6WW01_9GAMM</name>
<dbReference type="Proteomes" id="UP000503505">
    <property type="component" value="Chromosome"/>
</dbReference>
<organism evidence="1 2">
    <name type="scientific">Acinetobacter schindleri</name>
    <dbReference type="NCBI Taxonomy" id="108981"/>
    <lineage>
        <taxon>Bacteria</taxon>
        <taxon>Pseudomonadati</taxon>
        <taxon>Pseudomonadota</taxon>
        <taxon>Gammaproteobacteria</taxon>
        <taxon>Moraxellales</taxon>
        <taxon>Moraxellaceae</taxon>
        <taxon>Acinetobacter</taxon>
    </lineage>
</organism>